<dbReference type="AlphaFoldDB" id="A0A0R1JXM4"/>
<comment type="caution">
    <text evidence="2">The sequence shown here is derived from an EMBL/GenBank/DDBJ whole genome shotgun (WGS) entry which is preliminary data.</text>
</comment>
<organism evidence="2 3">
    <name type="scientific">Lacticaseibacillus nasuensis JCM 17158</name>
    <dbReference type="NCBI Taxonomy" id="1291734"/>
    <lineage>
        <taxon>Bacteria</taxon>
        <taxon>Bacillati</taxon>
        <taxon>Bacillota</taxon>
        <taxon>Bacilli</taxon>
        <taxon>Lactobacillales</taxon>
        <taxon>Lactobacillaceae</taxon>
        <taxon>Lacticaseibacillus</taxon>
    </lineage>
</organism>
<name>A0A0R1JXM4_9LACO</name>
<gene>
    <name evidence="2" type="ORF">FD02_GL001470</name>
</gene>
<keyword evidence="1" id="KW-0732">Signal</keyword>
<proteinExistence type="predicted"/>
<keyword evidence="3" id="KW-1185">Reference proteome</keyword>
<accession>A0A0R1JXM4</accession>
<dbReference type="Proteomes" id="UP000051804">
    <property type="component" value="Unassembled WGS sequence"/>
</dbReference>
<evidence type="ECO:0008006" key="4">
    <source>
        <dbReference type="Google" id="ProtNLM"/>
    </source>
</evidence>
<evidence type="ECO:0000313" key="3">
    <source>
        <dbReference type="Proteomes" id="UP000051804"/>
    </source>
</evidence>
<dbReference type="PROSITE" id="PS51257">
    <property type="entry name" value="PROKAR_LIPOPROTEIN"/>
    <property type="match status" value="1"/>
</dbReference>
<feature type="chain" id="PRO_5006406307" description="Lipoprotein" evidence="1">
    <location>
        <begin position="26"/>
        <end position="359"/>
    </location>
</feature>
<dbReference type="OrthoDB" id="2316145at2"/>
<dbReference type="STRING" id="1291734.FD02_GL001470"/>
<reference evidence="2 3" key="1">
    <citation type="journal article" date="2015" name="Genome Announc.">
        <title>Expanding the biotechnology potential of lactobacilli through comparative genomics of 213 strains and associated genera.</title>
        <authorList>
            <person name="Sun Z."/>
            <person name="Harris H.M."/>
            <person name="McCann A."/>
            <person name="Guo C."/>
            <person name="Argimon S."/>
            <person name="Zhang W."/>
            <person name="Yang X."/>
            <person name="Jeffery I.B."/>
            <person name="Cooney J.C."/>
            <person name="Kagawa T.F."/>
            <person name="Liu W."/>
            <person name="Song Y."/>
            <person name="Salvetti E."/>
            <person name="Wrobel A."/>
            <person name="Rasinkangas P."/>
            <person name="Parkhill J."/>
            <person name="Rea M.C."/>
            <person name="O'Sullivan O."/>
            <person name="Ritari J."/>
            <person name="Douillard F.P."/>
            <person name="Paul Ross R."/>
            <person name="Yang R."/>
            <person name="Briner A.E."/>
            <person name="Felis G.E."/>
            <person name="de Vos W.M."/>
            <person name="Barrangou R."/>
            <person name="Klaenhammer T.R."/>
            <person name="Caufield P.W."/>
            <person name="Cui Y."/>
            <person name="Zhang H."/>
            <person name="O'Toole P.W."/>
        </authorList>
    </citation>
    <scope>NUCLEOTIDE SEQUENCE [LARGE SCALE GENOMIC DNA]</scope>
    <source>
        <strain evidence="2 3">JCM 17158</strain>
    </source>
</reference>
<dbReference type="RefSeq" id="WP_056950970.1">
    <property type="nucleotide sequence ID" value="NZ_AZDJ01000022.1"/>
</dbReference>
<sequence length="359" mass="38731">MKKWAVLSFAFIIVGLAGCHSTPSAQPASRQALNHAETIWHDIGSWTAGKYTAQAASVAPTVVVTRHGLAVGSTALTYAQAKTAIRTQTSLVKPHWFTLKQLNAGLAKAKAGFVLKQLTDLTFYRTAVTPVPTTGFVARGKRLYAIEILATGDTAAKLPAITVYASAGRQPQRVATSDLAGRWVGADGRQLRVIGDKLYQNATLGASRQLIQPLRKVAVDQLYSATYLQHLAVAAQRGYRLTRATTTLATDGSTLYVFLSKQRMVGISSAGSVTFTKTNRGQDTSQVKADILKVFAAADARQDLLPAISVADIGSSHYEVACHAFSMLTDPYASKDIDWQKATLVNQRVMITDMYPELK</sequence>
<feature type="signal peptide" evidence="1">
    <location>
        <begin position="1"/>
        <end position="25"/>
    </location>
</feature>
<evidence type="ECO:0000256" key="1">
    <source>
        <dbReference type="SAM" id="SignalP"/>
    </source>
</evidence>
<evidence type="ECO:0000313" key="2">
    <source>
        <dbReference type="EMBL" id="KRK72498.1"/>
    </source>
</evidence>
<dbReference type="EMBL" id="AZDJ01000022">
    <property type="protein sequence ID" value="KRK72498.1"/>
    <property type="molecule type" value="Genomic_DNA"/>
</dbReference>
<protein>
    <recommendedName>
        <fullName evidence="4">Lipoprotein</fullName>
    </recommendedName>
</protein>
<dbReference type="PATRIC" id="fig|1291734.4.peg.1513"/>